<evidence type="ECO:0000256" key="10">
    <source>
        <dbReference type="SAM" id="Phobius"/>
    </source>
</evidence>
<dbReference type="PROSITE" id="PS50885">
    <property type="entry name" value="HAMP"/>
    <property type="match status" value="1"/>
</dbReference>
<dbReference type="Proteomes" id="UP000019460">
    <property type="component" value="Unassembled WGS sequence"/>
</dbReference>
<feature type="domain" description="T-SNARE coiled-coil homology" evidence="12">
    <location>
        <begin position="459"/>
        <end position="521"/>
    </location>
</feature>
<protein>
    <submittedName>
        <fullName evidence="14">Methyl-accepting chemotaxis protein</fullName>
    </submittedName>
</protein>
<dbReference type="PANTHER" id="PTHR32089">
    <property type="entry name" value="METHYL-ACCEPTING CHEMOTAXIS PROTEIN MCPB"/>
    <property type="match status" value="1"/>
</dbReference>
<evidence type="ECO:0000259" key="13">
    <source>
        <dbReference type="PROSITE" id="PS50885"/>
    </source>
</evidence>
<dbReference type="PATRIC" id="fig|1249627.3.peg.1821"/>
<organism evidence="14 15">
    <name type="scientific">Imhoffiella purpurea</name>
    <dbReference type="NCBI Taxonomy" id="1249627"/>
    <lineage>
        <taxon>Bacteria</taxon>
        <taxon>Pseudomonadati</taxon>
        <taxon>Pseudomonadota</taxon>
        <taxon>Gammaproteobacteria</taxon>
        <taxon>Chromatiales</taxon>
        <taxon>Chromatiaceae</taxon>
        <taxon>Imhoffiella</taxon>
    </lineage>
</organism>
<evidence type="ECO:0000256" key="8">
    <source>
        <dbReference type="ARBA" id="ARBA00029447"/>
    </source>
</evidence>
<dbReference type="GO" id="GO:0005886">
    <property type="term" value="C:plasma membrane"/>
    <property type="evidence" value="ECO:0007669"/>
    <property type="project" value="UniProtKB-SubCell"/>
</dbReference>
<dbReference type="PANTHER" id="PTHR32089:SF112">
    <property type="entry name" value="LYSOZYME-LIKE PROTEIN-RELATED"/>
    <property type="match status" value="1"/>
</dbReference>
<evidence type="ECO:0000313" key="14">
    <source>
        <dbReference type="EMBL" id="EXJ15408.1"/>
    </source>
</evidence>
<dbReference type="InterPro" id="IPR004090">
    <property type="entry name" value="Chemotax_Me-accpt_rcpt"/>
</dbReference>
<keyword evidence="4 10" id="KW-0812">Transmembrane</keyword>
<dbReference type="EMBL" id="AONC01000026">
    <property type="protein sequence ID" value="EXJ15408.1"/>
    <property type="molecule type" value="Genomic_DNA"/>
</dbReference>
<evidence type="ECO:0000256" key="4">
    <source>
        <dbReference type="ARBA" id="ARBA00022692"/>
    </source>
</evidence>
<dbReference type="GO" id="GO:0004888">
    <property type="term" value="F:transmembrane signaling receptor activity"/>
    <property type="evidence" value="ECO:0007669"/>
    <property type="project" value="InterPro"/>
</dbReference>
<dbReference type="eggNOG" id="COG4564">
    <property type="taxonomic scope" value="Bacteria"/>
</dbReference>
<feature type="transmembrane region" description="Helical" evidence="10">
    <location>
        <begin position="191"/>
        <end position="210"/>
    </location>
</feature>
<dbReference type="GO" id="GO:0007165">
    <property type="term" value="P:signal transduction"/>
    <property type="evidence" value="ECO:0007669"/>
    <property type="project" value="UniProtKB-KW"/>
</dbReference>
<dbReference type="InterPro" id="IPR004089">
    <property type="entry name" value="MCPsignal_dom"/>
</dbReference>
<dbReference type="SMART" id="SM00283">
    <property type="entry name" value="MA"/>
    <property type="match status" value="1"/>
</dbReference>
<dbReference type="Pfam" id="PF17200">
    <property type="entry name" value="sCache_2"/>
    <property type="match status" value="1"/>
</dbReference>
<dbReference type="PROSITE" id="PS50192">
    <property type="entry name" value="T_SNARE"/>
    <property type="match status" value="1"/>
</dbReference>
<sequence>MSRMRQITVNTRLWILMGILVMGILIGFGLALFELRTMLMDEKVLQLTKLVETATSIVEERQQMVARGQVDEESAKDAALAALSALRYDQGNYFWVTDLSGMAVMHPIKPELDGTDTLVLTDANGKRFWEEIRNKARTDGKGTVAYAWPKPGSTKAIPKLAYFQTFEPWGWVLATGVYIDDVDDAFWSNTLMLAGFGLTVLLILMALTILTGRSIVLPVREAANAMLDIASGHGDLTKRLETDGRDEISEMASGFNAFAAKTESMVISVSQATTTIASAAEELTAVTETNSAGMERQRGEVQQVATAINQMSATIMEIARNAEQAATSTLAADKSARQGGQTVTGVLEANTRLASEVEQVAASIHRFSDESQSIGGVLDVIRAIAEQTNLLALNAAIEAARAGEQGRGFAVVADEVRTLASRTQQSTSEIQRMIETLRTVAKEAVERIQRGETITAETLDQATHAQDALSEILDSISRIRDMNTQIASAAEEQATVAREIDRNVVNISDLSTESAQHSEHTAAASRELSRLSSELHELVGQFKVGSAQD</sequence>
<keyword evidence="3" id="KW-0997">Cell inner membrane</keyword>
<evidence type="ECO:0000256" key="9">
    <source>
        <dbReference type="PROSITE-ProRule" id="PRU00284"/>
    </source>
</evidence>
<dbReference type="Gene3D" id="3.30.450.20">
    <property type="entry name" value="PAS domain"/>
    <property type="match status" value="1"/>
</dbReference>
<keyword evidence="6 10" id="KW-0472">Membrane</keyword>
<feature type="domain" description="Methyl-accepting transducer" evidence="11">
    <location>
        <begin position="272"/>
        <end position="508"/>
    </location>
</feature>
<dbReference type="Pfam" id="PF00015">
    <property type="entry name" value="MCPsignal"/>
    <property type="match status" value="1"/>
</dbReference>
<evidence type="ECO:0000256" key="1">
    <source>
        <dbReference type="ARBA" id="ARBA00004429"/>
    </source>
</evidence>
<dbReference type="GO" id="GO:0006935">
    <property type="term" value="P:chemotaxis"/>
    <property type="evidence" value="ECO:0007669"/>
    <property type="project" value="InterPro"/>
</dbReference>
<evidence type="ECO:0000313" key="15">
    <source>
        <dbReference type="Proteomes" id="UP000019460"/>
    </source>
</evidence>
<feature type="transmembrane region" description="Helical" evidence="10">
    <location>
        <begin position="12"/>
        <end position="33"/>
    </location>
</feature>
<comment type="similarity">
    <text evidence="8">Belongs to the methyl-accepting chemotaxis (MCP) protein family.</text>
</comment>
<dbReference type="PRINTS" id="PR00260">
    <property type="entry name" value="CHEMTRNSDUCR"/>
</dbReference>
<comment type="caution">
    <text evidence="14">The sequence shown here is derived from an EMBL/GenBank/DDBJ whole genome shotgun (WGS) entry which is preliminary data.</text>
</comment>
<reference evidence="14 15" key="1">
    <citation type="submission" date="2012-11" db="EMBL/GenBank/DDBJ databases">
        <title>Genome assembly of Thiorhodococcus sp. AK35.</title>
        <authorList>
            <person name="Nupur N."/>
            <person name="Khatri I."/>
            <person name="Subramanian S."/>
            <person name="Pinnaka A."/>
        </authorList>
    </citation>
    <scope>NUCLEOTIDE SEQUENCE [LARGE SCALE GENOMIC DNA]</scope>
    <source>
        <strain evidence="14 15">AK35</strain>
    </source>
</reference>
<comment type="subcellular location">
    <subcellularLocation>
        <location evidence="1">Cell inner membrane</location>
        <topology evidence="1">Multi-pass membrane protein</topology>
    </subcellularLocation>
</comment>
<dbReference type="CDD" id="cd06225">
    <property type="entry name" value="HAMP"/>
    <property type="match status" value="1"/>
</dbReference>
<dbReference type="AlphaFoldDB" id="W9V777"/>
<evidence type="ECO:0000256" key="3">
    <source>
        <dbReference type="ARBA" id="ARBA00022519"/>
    </source>
</evidence>
<keyword evidence="5 10" id="KW-1133">Transmembrane helix</keyword>
<evidence type="ECO:0000256" key="2">
    <source>
        <dbReference type="ARBA" id="ARBA00022475"/>
    </source>
</evidence>
<dbReference type="CDD" id="cd11386">
    <property type="entry name" value="MCP_signal"/>
    <property type="match status" value="1"/>
</dbReference>
<evidence type="ECO:0000256" key="7">
    <source>
        <dbReference type="ARBA" id="ARBA00023224"/>
    </source>
</evidence>
<dbReference type="InterPro" id="IPR033480">
    <property type="entry name" value="sCache_2"/>
</dbReference>
<dbReference type="Gene3D" id="1.10.287.950">
    <property type="entry name" value="Methyl-accepting chemotaxis protein"/>
    <property type="match status" value="1"/>
</dbReference>
<evidence type="ECO:0000259" key="11">
    <source>
        <dbReference type="PROSITE" id="PS50111"/>
    </source>
</evidence>
<dbReference type="PROSITE" id="PS50111">
    <property type="entry name" value="CHEMOTAXIS_TRANSDUC_2"/>
    <property type="match status" value="1"/>
</dbReference>
<feature type="domain" description="HAMP" evidence="13">
    <location>
        <begin position="213"/>
        <end position="267"/>
    </location>
</feature>
<dbReference type="SUPFAM" id="SSF58104">
    <property type="entry name" value="Methyl-accepting chemotaxis protein (MCP) signaling domain"/>
    <property type="match status" value="1"/>
</dbReference>
<accession>W9V777</accession>
<evidence type="ECO:0000256" key="5">
    <source>
        <dbReference type="ARBA" id="ARBA00022989"/>
    </source>
</evidence>
<name>W9V777_9GAMM</name>
<evidence type="ECO:0000256" key="6">
    <source>
        <dbReference type="ARBA" id="ARBA00023136"/>
    </source>
</evidence>
<dbReference type="STRING" id="1249627.D779_1372"/>
<dbReference type="FunFam" id="1.10.287.950:FF:000001">
    <property type="entry name" value="Methyl-accepting chemotaxis sensory transducer"/>
    <property type="match status" value="1"/>
</dbReference>
<dbReference type="eggNOG" id="COG0840">
    <property type="taxonomic scope" value="Bacteria"/>
</dbReference>
<keyword evidence="7 9" id="KW-0807">Transducer</keyword>
<dbReference type="Pfam" id="PF00672">
    <property type="entry name" value="HAMP"/>
    <property type="match status" value="1"/>
</dbReference>
<evidence type="ECO:0000259" key="12">
    <source>
        <dbReference type="PROSITE" id="PS50192"/>
    </source>
</evidence>
<dbReference type="SMART" id="SM01049">
    <property type="entry name" value="Cache_2"/>
    <property type="match status" value="1"/>
</dbReference>
<proteinExistence type="inferred from homology"/>
<keyword evidence="15" id="KW-1185">Reference proteome</keyword>
<dbReference type="InterPro" id="IPR003660">
    <property type="entry name" value="HAMP_dom"/>
</dbReference>
<gene>
    <name evidence="14" type="ORF">D779_1372</name>
</gene>
<dbReference type="SMART" id="SM00304">
    <property type="entry name" value="HAMP"/>
    <property type="match status" value="2"/>
</dbReference>
<keyword evidence="2" id="KW-1003">Cell membrane</keyword>
<dbReference type="InterPro" id="IPR000727">
    <property type="entry name" value="T_SNARE_dom"/>
</dbReference>
<dbReference type="RefSeq" id="WP_043752781.1">
    <property type="nucleotide sequence ID" value="NZ_AONC01000026.1"/>
</dbReference>